<keyword evidence="6" id="KW-0472">Membrane</keyword>
<feature type="region of interest" description="Disordered" evidence="5">
    <location>
        <begin position="128"/>
        <end position="169"/>
    </location>
</feature>
<keyword evidence="6" id="KW-1133">Transmembrane helix</keyword>
<organism evidence="9 10">
    <name type="scientific">Geomicrobium sediminis</name>
    <dbReference type="NCBI Taxonomy" id="1347788"/>
    <lineage>
        <taxon>Bacteria</taxon>
        <taxon>Bacillati</taxon>
        <taxon>Bacillota</taxon>
        <taxon>Bacilli</taxon>
        <taxon>Bacillales</taxon>
        <taxon>Geomicrobium</taxon>
    </lineage>
</organism>
<feature type="domain" description="CopC" evidence="8">
    <location>
        <begin position="27"/>
        <end position="119"/>
    </location>
</feature>
<dbReference type="InterPro" id="IPR014755">
    <property type="entry name" value="Cu-Rt/internalin_Ig-like"/>
</dbReference>
<keyword evidence="2" id="KW-0479">Metal-binding</keyword>
<keyword evidence="6" id="KW-0812">Transmembrane</keyword>
<reference evidence="9 10" key="1">
    <citation type="submission" date="2021-01" db="EMBL/GenBank/DDBJ databases">
        <title>Genomic Encyclopedia of Type Strains, Phase IV (KMG-IV): sequencing the most valuable type-strain genomes for metagenomic binning, comparative biology and taxonomic classification.</title>
        <authorList>
            <person name="Goeker M."/>
        </authorList>
    </citation>
    <scope>NUCLEOTIDE SEQUENCE [LARGE SCALE GENOMIC DNA]</scope>
    <source>
        <strain evidence="9 10">DSM 25540</strain>
    </source>
</reference>
<dbReference type="Pfam" id="PF04234">
    <property type="entry name" value="CopC"/>
    <property type="match status" value="1"/>
</dbReference>
<feature type="transmembrane region" description="Helical" evidence="6">
    <location>
        <begin position="171"/>
        <end position="190"/>
    </location>
</feature>
<comment type="subcellular location">
    <subcellularLocation>
        <location evidence="1">Cell envelope</location>
    </subcellularLocation>
</comment>
<evidence type="ECO:0000313" key="9">
    <source>
        <dbReference type="EMBL" id="MBM7632237.1"/>
    </source>
</evidence>
<dbReference type="InterPro" id="IPR007348">
    <property type="entry name" value="CopC_dom"/>
</dbReference>
<keyword evidence="10" id="KW-1185">Reference proteome</keyword>
<dbReference type="PANTHER" id="PTHR34820">
    <property type="entry name" value="INNER MEMBRANE PROTEIN YEBZ"/>
    <property type="match status" value="1"/>
</dbReference>
<evidence type="ECO:0000256" key="2">
    <source>
        <dbReference type="ARBA" id="ARBA00022723"/>
    </source>
</evidence>
<proteinExistence type="predicted"/>
<protein>
    <submittedName>
        <fullName evidence="9">Methionine-rich copper-binding protein CopC</fullName>
    </submittedName>
</protein>
<accession>A0ABS2PAA1</accession>
<evidence type="ECO:0000256" key="5">
    <source>
        <dbReference type="SAM" id="MobiDB-lite"/>
    </source>
</evidence>
<feature type="chain" id="PRO_5046663276" evidence="7">
    <location>
        <begin position="22"/>
        <end position="196"/>
    </location>
</feature>
<dbReference type="Proteomes" id="UP000741863">
    <property type="component" value="Unassembled WGS sequence"/>
</dbReference>
<keyword evidence="4" id="KW-0186">Copper</keyword>
<dbReference type="PANTHER" id="PTHR34820:SF4">
    <property type="entry name" value="INNER MEMBRANE PROTEIN YEBZ"/>
    <property type="match status" value="1"/>
</dbReference>
<gene>
    <name evidence="9" type="ORF">JOD17_001330</name>
</gene>
<dbReference type="CDD" id="cd12087">
    <property type="entry name" value="TM_EGFR-like"/>
    <property type="match status" value="1"/>
</dbReference>
<evidence type="ECO:0000256" key="6">
    <source>
        <dbReference type="SAM" id="Phobius"/>
    </source>
</evidence>
<keyword evidence="3 7" id="KW-0732">Signal</keyword>
<dbReference type="InterPro" id="IPR014756">
    <property type="entry name" value="Ig_E-set"/>
</dbReference>
<evidence type="ECO:0000256" key="4">
    <source>
        <dbReference type="ARBA" id="ARBA00023008"/>
    </source>
</evidence>
<evidence type="ECO:0000256" key="1">
    <source>
        <dbReference type="ARBA" id="ARBA00004196"/>
    </source>
</evidence>
<dbReference type="EMBL" id="JAFBEC010000003">
    <property type="protein sequence ID" value="MBM7632237.1"/>
    <property type="molecule type" value="Genomic_DNA"/>
</dbReference>
<dbReference type="InterPro" id="IPR032694">
    <property type="entry name" value="CopC/D"/>
</dbReference>
<comment type="caution">
    <text evidence="9">The sequence shown here is derived from an EMBL/GenBank/DDBJ whole genome shotgun (WGS) entry which is preliminary data.</text>
</comment>
<evidence type="ECO:0000256" key="7">
    <source>
        <dbReference type="SAM" id="SignalP"/>
    </source>
</evidence>
<feature type="compositionally biased region" description="Acidic residues" evidence="5">
    <location>
        <begin position="128"/>
        <end position="166"/>
    </location>
</feature>
<dbReference type="RefSeq" id="WP_204696359.1">
    <property type="nucleotide sequence ID" value="NZ_JAFBEC010000003.1"/>
</dbReference>
<evidence type="ECO:0000259" key="8">
    <source>
        <dbReference type="Pfam" id="PF04234"/>
    </source>
</evidence>
<evidence type="ECO:0000256" key="3">
    <source>
        <dbReference type="ARBA" id="ARBA00022729"/>
    </source>
</evidence>
<evidence type="ECO:0000313" key="10">
    <source>
        <dbReference type="Proteomes" id="UP000741863"/>
    </source>
</evidence>
<feature type="signal peptide" evidence="7">
    <location>
        <begin position="1"/>
        <end position="21"/>
    </location>
</feature>
<dbReference type="Gene3D" id="2.60.40.1220">
    <property type="match status" value="1"/>
</dbReference>
<sequence length="196" mass="21065">MKKTKQLLAGLLVVMGSAAMATTTYAHSYVDESIPADGETVEEPVETLTLHFDAGIEPATTVTITDQDGEEFAVQEENVEGDDFIVELEESLPSGDYNVFWQALGADGHGTEGEFNFTVDAPEEEVVEEEEVTEEDATDEDAIEEAVEEDDGAEENVSETADEDTSDNNTGLIVGIVAGIVVLGAVVFLISRRNRS</sequence>
<dbReference type="SUPFAM" id="SSF81296">
    <property type="entry name" value="E set domains"/>
    <property type="match status" value="1"/>
</dbReference>
<name>A0ABS2PAA1_9BACL</name>